<proteinExistence type="predicted"/>
<organism evidence="1 2">
    <name type="scientific">Sphingomonas tabacisoli</name>
    <dbReference type="NCBI Taxonomy" id="2249466"/>
    <lineage>
        <taxon>Bacteria</taxon>
        <taxon>Pseudomonadati</taxon>
        <taxon>Pseudomonadota</taxon>
        <taxon>Alphaproteobacteria</taxon>
        <taxon>Sphingomonadales</taxon>
        <taxon>Sphingomonadaceae</taxon>
        <taxon>Sphingomonas</taxon>
    </lineage>
</organism>
<keyword evidence="2" id="KW-1185">Reference proteome</keyword>
<dbReference type="RefSeq" id="WP_380886863.1">
    <property type="nucleotide sequence ID" value="NZ_JBHUDY010000001.1"/>
</dbReference>
<reference evidence="2" key="1">
    <citation type="journal article" date="2019" name="Int. J. Syst. Evol. Microbiol.">
        <title>The Global Catalogue of Microorganisms (GCM) 10K type strain sequencing project: providing services to taxonomists for standard genome sequencing and annotation.</title>
        <authorList>
            <consortium name="The Broad Institute Genomics Platform"/>
            <consortium name="The Broad Institute Genome Sequencing Center for Infectious Disease"/>
            <person name="Wu L."/>
            <person name="Ma J."/>
        </authorList>
    </citation>
    <scope>NUCLEOTIDE SEQUENCE [LARGE SCALE GENOMIC DNA]</scope>
    <source>
        <strain evidence="2">CGMCC 1.16275</strain>
    </source>
</reference>
<sequence>MHEDTLLTTDELAALRKVPASRLNKERLFGGGVPFIKDGHLVRYRYGDYREWLAAKQRVTSTSQLVAA</sequence>
<comment type="caution">
    <text evidence="1">The sequence shown here is derived from an EMBL/GenBank/DDBJ whole genome shotgun (WGS) entry which is preliminary data.</text>
</comment>
<gene>
    <name evidence="1" type="ORF">ACFSCW_03285</name>
</gene>
<dbReference type="EMBL" id="JBHUDY010000001">
    <property type="protein sequence ID" value="MFD1610821.1"/>
    <property type="molecule type" value="Genomic_DNA"/>
</dbReference>
<accession>A0ABW4HZV3</accession>
<evidence type="ECO:0000313" key="1">
    <source>
        <dbReference type="EMBL" id="MFD1610821.1"/>
    </source>
</evidence>
<name>A0ABW4HZV3_9SPHN</name>
<evidence type="ECO:0000313" key="2">
    <source>
        <dbReference type="Proteomes" id="UP001597115"/>
    </source>
</evidence>
<protein>
    <submittedName>
        <fullName evidence="1">Uncharacterized protein</fullName>
    </submittedName>
</protein>
<dbReference type="Proteomes" id="UP001597115">
    <property type="component" value="Unassembled WGS sequence"/>
</dbReference>